<dbReference type="Proteomes" id="UP000053257">
    <property type="component" value="Unassembled WGS sequence"/>
</dbReference>
<feature type="transmembrane region" description="Helical" evidence="2">
    <location>
        <begin position="205"/>
        <end position="233"/>
    </location>
</feature>
<feature type="transmembrane region" description="Helical" evidence="2">
    <location>
        <begin position="168"/>
        <end position="193"/>
    </location>
</feature>
<keyword evidence="2" id="KW-1133">Transmembrane helix</keyword>
<name>A0A0C3RU60_PHLG1</name>
<evidence type="ECO:0000313" key="5">
    <source>
        <dbReference type="Proteomes" id="UP000053257"/>
    </source>
</evidence>
<reference evidence="4 5" key="1">
    <citation type="journal article" date="2014" name="PLoS Genet.">
        <title>Analysis of the Phlebiopsis gigantea genome, transcriptome and secretome provides insight into its pioneer colonization strategies of wood.</title>
        <authorList>
            <person name="Hori C."/>
            <person name="Ishida T."/>
            <person name="Igarashi K."/>
            <person name="Samejima M."/>
            <person name="Suzuki H."/>
            <person name="Master E."/>
            <person name="Ferreira P."/>
            <person name="Ruiz-Duenas F.J."/>
            <person name="Held B."/>
            <person name="Canessa P."/>
            <person name="Larrondo L.F."/>
            <person name="Schmoll M."/>
            <person name="Druzhinina I.S."/>
            <person name="Kubicek C.P."/>
            <person name="Gaskell J.A."/>
            <person name="Kersten P."/>
            <person name="St John F."/>
            <person name="Glasner J."/>
            <person name="Sabat G."/>
            <person name="Splinter BonDurant S."/>
            <person name="Syed K."/>
            <person name="Yadav J."/>
            <person name="Mgbeahuruike A.C."/>
            <person name="Kovalchuk A."/>
            <person name="Asiegbu F.O."/>
            <person name="Lackner G."/>
            <person name="Hoffmeister D."/>
            <person name="Rencoret J."/>
            <person name="Gutierrez A."/>
            <person name="Sun H."/>
            <person name="Lindquist E."/>
            <person name="Barry K."/>
            <person name="Riley R."/>
            <person name="Grigoriev I.V."/>
            <person name="Henrissat B."/>
            <person name="Kues U."/>
            <person name="Berka R.M."/>
            <person name="Martinez A.T."/>
            <person name="Covert S.F."/>
            <person name="Blanchette R.A."/>
            <person name="Cullen D."/>
        </authorList>
    </citation>
    <scope>NUCLEOTIDE SEQUENCE [LARGE SCALE GENOMIC DNA]</scope>
    <source>
        <strain evidence="4 5">11061_1 CR5-6</strain>
    </source>
</reference>
<dbReference type="OrthoDB" id="2535105at2759"/>
<protein>
    <recommendedName>
        <fullName evidence="3">DUF6534 domain-containing protein</fullName>
    </recommendedName>
</protein>
<feature type="transmembrane region" description="Helical" evidence="2">
    <location>
        <begin position="132"/>
        <end position="156"/>
    </location>
</feature>
<accession>A0A0C3RU60</accession>
<feature type="domain" description="DUF6534" evidence="3">
    <location>
        <begin position="178"/>
        <end position="259"/>
    </location>
</feature>
<dbReference type="HOGENOM" id="CLU_046025_5_4_1"/>
<evidence type="ECO:0000256" key="1">
    <source>
        <dbReference type="SAM" id="MobiDB-lite"/>
    </source>
</evidence>
<dbReference type="AlphaFoldDB" id="A0A0C3RU60"/>
<evidence type="ECO:0000256" key="2">
    <source>
        <dbReference type="SAM" id="Phobius"/>
    </source>
</evidence>
<evidence type="ECO:0000313" key="4">
    <source>
        <dbReference type="EMBL" id="KIP04466.1"/>
    </source>
</evidence>
<feature type="transmembrane region" description="Helical" evidence="2">
    <location>
        <begin position="98"/>
        <end position="120"/>
    </location>
</feature>
<dbReference type="EMBL" id="KN840573">
    <property type="protein sequence ID" value="KIP04466.1"/>
    <property type="molecule type" value="Genomic_DNA"/>
</dbReference>
<dbReference type="PANTHER" id="PTHR40465">
    <property type="entry name" value="CHROMOSOME 1, WHOLE GENOME SHOTGUN SEQUENCE"/>
    <property type="match status" value="1"/>
</dbReference>
<dbReference type="PANTHER" id="PTHR40465:SF1">
    <property type="entry name" value="DUF6534 DOMAIN-CONTAINING PROTEIN"/>
    <property type="match status" value="1"/>
</dbReference>
<feature type="transmembrane region" description="Helical" evidence="2">
    <location>
        <begin position="20"/>
        <end position="45"/>
    </location>
</feature>
<proteinExistence type="predicted"/>
<keyword evidence="2" id="KW-0472">Membrane</keyword>
<keyword evidence="2" id="KW-0812">Transmembrane</keyword>
<organism evidence="4 5">
    <name type="scientific">Phlebiopsis gigantea (strain 11061_1 CR5-6)</name>
    <name type="common">White-rot fungus</name>
    <name type="synonym">Peniophora gigantea</name>
    <dbReference type="NCBI Taxonomy" id="745531"/>
    <lineage>
        <taxon>Eukaryota</taxon>
        <taxon>Fungi</taxon>
        <taxon>Dikarya</taxon>
        <taxon>Basidiomycota</taxon>
        <taxon>Agaricomycotina</taxon>
        <taxon>Agaricomycetes</taxon>
        <taxon>Polyporales</taxon>
        <taxon>Phanerochaetaceae</taxon>
        <taxon>Phlebiopsis</taxon>
    </lineage>
</organism>
<dbReference type="Pfam" id="PF20152">
    <property type="entry name" value="DUF6534"/>
    <property type="match status" value="1"/>
</dbReference>
<keyword evidence="5" id="KW-1185">Reference proteome</keyword>
<evidence type="ECO:0000259" key="3">
    <source>
        <dbReference type="Pfam" id="PF20152"/>
    </source>
</evidence>
<dbReference type="InterPro" id="IPR045339">
    <property type="entry name" value="DUF6534"/>
</dbReference>
<gene>
    <name evidence="4" type="ORF">PHLGIDRAFT_120685</name>
</gene>
<sequence>MSQPALPLQPPPLPKFNDTLGAVLIGGFSAAIFYGVMCVQTYTFFQRFTKEGPFLKYSVWLLWILDTVHMGFVIHPIYYYMVTNYANPLPLLQGLIPWSIPAGVLTSATVDFIVQVCYTYRVWVLSNKNKALTYPLAVMVVGFYVIAMVYGIRALFLPNFVEYTRINWFLYLAFGLDIIADFYIAVVLCYFLYRSRYRLPRKTTSIINVLIIYTVNTGLITSFICLACVITHASMPDNFIFIGIYLNLAGLYENSLMASCVPSFHHAASYLTAHCTHRLNARDWFRSNSTDVVLSLEVTSHARSSTIGGSERPQRMTNPTQSIESGLPTFAVGGETGEYKATI</sequence>
<feature type="transmembrane region" description="Helical" evidence="2">
    <location>
        <begin position="57"/>
        <end position="78"/>
    </location>
</feature>
<feature type="compositionally biased region" description="Polar residues" evidence="1">
    <location>
        <begin position="315"/>
        <end position="324"/>
    </location>
</feature>
<feature type="region of interest" description="Disordered" evidence="1">
    <location>
        <begin position="305"/>
        <end position="327"/>
    </location>
</feature>
<dbReference type="STRING" id="745531.A0A0C3RU60"/>